<evidence type="ECO:0000313" key="2">
    <source>
        <dbReference type="Proteomes" id="UP001367676"/>
    </source>
</evidence>
<evidence type="ECO:0000313" key="1">
    <source>
        <dbReference type="EMBL" id="KAK7573330.1"/>
    </source>
</evidence>
<proteinExistence type="predicted"/>
<protein>
    <submittedName>
        <fullName evidence="1">Uncharacterized protein</fullName>
    </submittedName>
</protein>
<dbReference type="Proteomes" id="UP001367676">
    <property type="component" value="Unassembled WGS sequence"/>
</dbReference>
<dbReference type="EMBL" id="JBBCAQ010000037">
    <property type="protein sequence ID" value="KAK7573330.1"/>
    <property type="molecule type" value="Genomic_DNA"/>
</dbReference>
<organism evidence="1 2">
    <name type="scientific">Parthenolecanium corni</name>
    <dbReference type="NCBI Taxonomy" id="536013"/>
    <lineage>
        <taxon>Eukaryota</taxon>
        <taxon>Metazoa</taxon>
        <taxon>Ecdysozoa</taxon>
        <taxon>Arthropoda</taxon>
        <taxon>Hexapoda</taxon>
        <taxon>Insecta</taxon>
        <taxon>Pterygota</taxon>
        <taxon>Neoptera</taxon>
        <taxon>Paraneoptera</taxon>
        <taxon>Hemiptera</taxon>
        <taxon>Sternorrhyncha</taxon>
        <taxon>Coccoidea</taxon>
        <taxon>Coccidae</taxon>
        <taxon>Parthenolecanium</taxon>
    </lineage>
</organism>
<keyword evidence="2" id="KW-1185">Reference proteome</keyword>
<sequence>MSNKSRLDRARSYASRGSIVDGRIAKTPEANRFHNHGNYLAQVDETVLVGNMVCIVLAAGYMHGELILIDRLGTFGQGKGRRAQAAYETDGPKKDPRDFCAAFPSSTPF</sequence>
<comment type="caution">
    <text evidence="1">The sequence shown here is derived from an EMBL/GenBank/DDBJ whole genome shotgun (WGS) entry which is preliminary data.</text>
</comment>
<accession>A0AAN9T4B9</accession>
<reference evidence="1 2" key="1">
    <citation type="submission" date="2024-03" db="EMBL/GenBank/DDBJ databases">
        <title>Adaptation during the transition from Ophiocordyceps entomopathogen to insect associate is accompanied by gene loss and intensified selection.</title>
        <authorList>
            <person name="Ward C.M."/>
            <person name="Onetto C.A."/>
            <person name="Borneman A.R."/>
        </authorList>
    </citation>
    <scope>NUCLEOTIDE SEQUENCE [LARGE SCALE GENOMIC DNA]</scope>
    <source>
        <strain evidence="1">AWRI1</strain>
        <tissue evidence="1">Single Adult Female</tissue>
    </source>
</reference>
<dbReference type="AlphaFoldDB" id="A0AAN9T4B9"/>
<name>A0AAN9T4B9_9HEMI</name>
<gene>
    <name evidence="1" type="ORF">V9T40_010521</name>
</gene>